<keyword evidence="2" id="KW-0472">Membrane</keyword>
<organism evidence="4 5">
    <name type="scientific">Papaver somniferum</name>
    <name type="common">Opium poppy</name>
    <dbReference type="NCBI Taxonomy" id="3469"/>
    <lineage>
        <taxon>Eukaryota</taxon>
        <taxon>Viridiplantae</taxon>
        <taxon>Streptophyta</taxon>
        <taxon>Embryophyta</taxon>
        <taxon>Tracheophyta</taxon>
        <taxon>Spermatophyta</taxon>
        <taxon>Magnoliopsida</taxon>
        <taxon>Ranunculales</taxon>
        <taxon>Papaveraceae</taxon>
        <taxon>Papaveroideae</taxon>
        <taxon>Papaver</taxon>
    </lineage>
</organism>
<dbReference type="Proteomes" id="UP000316621">
    <property type="component" value="Chromosome 1"/>
</dbReference>
<keyword evidence="2" id="KW-1133">Transmembrane helix</keyword>
<evidence type="ECO:0000256" key="2">
    <source>
        <dbReference type="SAM" id="Phobius"/>
    </source>
</evidence>
<dbReference type="PANTHER" id="PTHR33098">
    <property type="entry name" value="COTTON FIBER (DUF761)"/>
    <property type="match status" value="1"/>
</dbReference>
<reference evidence="4 5" key="1">
    <citation type="journal article" date="2018" name="Science">
        <title>The opium poppy genome and morphinan production.</title>
        <authorList>
            <person name="Guo L."/>
            <person name="Winzer T."/>
            <person name="Yang X."/>
            <person name="Li Y."/>
            <person name="Ning Z."/>
            <person name="He Z."/>
            <person name="Teodor R."/>
            <person name="Lu Y."/>
            <person name="Bowser T.A."/>
            <person name="Graham I.A."/>
            <person name="Ye K."/>
        </authorList>
    </citation>
    <scope>NUCLEOTIDE SEQUENCE [LARGE SCALE GENOMIC DNA]</scope>
    <source>
        <strain evidence="5">cv. HN1</strain>
        <tissue evidence="4">Leaves</tissue>
    </source>
</reference>
<feature type="region of interest" description="Disordered" evidence="1">
    <location>
        <begin position="316"/>
        <end position="335"/>
    </location>
</feature>
<evidence type="ECO:0000313" key="5">
    <source>
        <dbReference type="Proteomes" id="UP000316621"/>
    </source>
</evidence>
<accession>A0A4Y7IG54</accession>
<dbReference type="OrthoDB" id="1933168at2759"/>
<evidence type="ECO:0000313" key="4">
    <source>
        <dbReference type="EMBL" id="RZC46415.1"/>
    </source>
</evidence>
<dbReference type="InterPro" id="IPR025520">
    <property type="entry name" value="DUF4408"/>
</dbReference>
<feature type="transmembrane region" description="Helical" evidence="2">
    <location>
        <begin position="61"/>
        <end position="79"/>
    </location>
</feature>
<sequence>MAVASKSSNYWAFSLRVLLISTGCLSMAIILKLSIPVALEFMISVVPVFWTSFLSWLTPPYLYVIINGIIITIAASSRFHHKNDSHPQAEPLVPVNKIITPNQQSDFVMSSGYDDTMMMMKNAMEVRSEYEGMISYENHVVTMKNQVDQVRTEFGGIVVGYGHNGDTEKDLANQVGTEYGEMFGYDHHEVMVKNLEEFEDLKPKLYEHKQEENLIPERKISRVDDFSQDENENSFVISRSSWTPNRTDTEFEADIMFSNEKPPASSRFNHKKSVKASPEGGKTLGVTKPKRHDTLEATWKTITDGRSMPLTRHLKKSDTWEARHHNTQQESLPKWMKKSETFTERHNNQSSLSPSPISSGKLKKEPSLSQDDLNRRVEAFISKFNEDMRLQRQESLNQYKEMVNLRAH</sequence>
<dbReference type="OMA" id="LCFKPPY"/>
<protein>
    <recommendedName>
        <fullName evidence="3">DUF4408 domain-containing protein</fullName>
    </recommendedName>
</protein>
<feature type="domain" description="DUF4408" evidence="3">
    <location>
        <begin position="47"/>
        <end position="79"/>
    </location>
</feature>
<dbReference type="InterPro" id="IPR008480">
    <property type="entry name" value="DUF761_pln"/>
</dbReference>
<keyword evidence="5" id="KW-1185">Reference proteome</keyword>
<dbReference type="PANTHER" id="PTHR33098:SF109">
    <property type="entry name" value="OS07G0563400 PROTEIN"/>
    <property type="match status" value="1"/>
</dbReference>
<gene>
    <name evidence="4" type="ORF">C5167_039367</name>
</gene>
<dbReference type="Gramene" id="RZC46415">
    <property type="protein sequence ID" value="RZC46415"/>
    <property type="gene ID" value="C5167_039367"/>
</dbReference>
<dbReference type="Pfam" id="PF05553">
    <property type="entry name" value="DUF761"/>
    <property type="match status" value="1"/>
</dbReference>
<feature type="region of interest" description="Disordered" evidence="1">
    <location>
        <begin position="341"/>
        <end position="370"/>
    </location>
</feature>
<feature type="compositionally biased region" description="Low complexity" evidence="1">
    <location>
        <begin position="350"/>
        <end position="359"/>
    </location>
</feature>
<dbReference type="AlphaFoldDB" id="A0A4Y7IG54"/>
<feature type="region of interest" description="Disordered" evidence="1">
    <location>
        <begin position="260"/>
        <end position="294"/>
    </location>
</feature>
<feature type="transmembrane region" description="Helical" evidence="2">
    <location>
        <begin position="12"/>
        <end position="30"/>
    </location>
</feature>
<dbReference type="Pfam" id="PF14364">
    <property type="entry name" value="DUF4408"/>
    <property type="match status" value="1"/>
</dbReference>
<proteinExistence type="predicted"/>
<evidence type="ECO:0000256" key="1">
    <source>
        <dbReference type="SAM" id="MobiDB-lite"/>
    </source>
</evidence>
<dbReference type="EMBL" id="CM010715">
    <property type="protein sequence ID" value="RZC46415.1"/>
    <property type="molecule type" value="Genomic_DNA"/>
</dbReference>
<name>A0A4Y7IG54_PAPSO</name>
<keyword evidence="2" id="KW-0812">Transmembrane</keyword>
<evidence type="ECO:0000259" key="3">
    <source>
        <dbReference type="Pfam" id="PF14364"/>
    </source>
</evidence>